<dbReference type="RefSeq" id="WP_328984000.1">
    <property type="nucleotide sequence ID" value="NZ_CP121472.1"/>
</dbReference>
<evidence type="ECO:0000313" key="3">
    <source>
        <dbReference type="Proteomes" id="UP001432180"/>
    </source>
</evidence>
<dbReference type="SUPFAM" id="SSF53850">
    <property type="entry name" value="Periplasmic binding protein-like II"/>
    <property type="match status" value="1"/>
</dbReference>
<organism evidence="2 3">
    <name type="scientific">Thiorhodovibrio winogradskyi</name>
    <dbReference type="NCBI Taxonomy" id="77007"/>
    <lineage>
        <taxon>Bacteria</taxon>
        <taxon>Pseudomonadati</taxon>
        <taxon>Pseudomonadota</taxon>
        <taxon>Gammaproteobacteria</taxon>
        <taxon>Chromatiales</taxon>
        <taxon>Chromatiaceae</taxon>
        <taxon>Thiorhodovibrio</taxon>
    </lineage>
</organism>
<dbReference type="Pfam" id="PF04069">
    <property type="entry name" value="OpuAC"/>
    <property type="match status" value="1"/>
</dbReference>
<keyword evidence="3" id="KW-1185">Reference proteome</keyword>
<dbReference type="InterPro" id="IPR007210">
    <property type="entry name" value="ABC_Gly_betaine_transp_sub-bd"/>
</dbReference>
<feature type="domain" description="ABC-type glycine betaine transport system substrate-binding" evidence="1">
    <location>
        <begin position="4"/>
        <end position="88"/>
    </location>
</feature>
<accession>A0ABZ0SD34</accession>
<gene>
    <name evidence="2" type="primary">opuCC</name>
    <name evidence="2" type="ORF">Thiowin_03283</name>
</gene>
<dbReference type="Gene3D" id="3.40.190.10">
    <property type="entry name" value="Periplasmic binding protein-like II"/>
    <property type="match status" value="1"/>
</dbReference>
<dbReference type="Proteomes" id="UP001432180">
    <property type="component" value="Chromosome"/>
</dbReference>
<sequence length="175" mass="18244">MDRDIELAVGFRTDPQIAEFGLVSLADDRDFFPAYSAAPVTRASLLQRRPEIAQALAKLADHVSTADMRAMLTEVTTLGADPFAEVARFLDPALPDTTAGTLARPFGLAIGSLDAAAGQAAEVVMGLRKAFPGRRLEVQRVAAPLEPLLAGKVRYALVSGPGLFTGVGPAGGVSA</sequence>
<name>A0ABZ0SD34_9GAMM</name>
<protein>
    <submittedName>
        <fullName evidence="2">Carnitine transport binding protein OpuCC</fullName>
    </submittedName>
</protein>
<evidence type="ECO:0000259" key="1">
    <source>
        <dbReference type="Pfam" id="PF04069"/>
    </source>
</evidence>
<dbReference type="EMBL" id="CP121472">
    <property type="protein sequence ID" value="WPL18224.1"/>
    <property type="molecule type" value="Genomic_DNA"/>
</dbReference>
<evidence type="ECO:0000313" key="2">
    <source>
        <dbReference type="EMBL" id="WPL18224.1"/>
    </source>
</evidence>
<proteinExistence type="predicted"/>
<reference evidence="2 3" key="1">
    <citation type="journal article" date="2023" name="Microorganisms">
        <title>Thiorhodovibrio frisius and Trv. litoralis spp. nov., Two Novel Members from a Clade of Fastidious Purple Sulfur Bacteria That Exhibit Unique Red-Shifted Light-Harvesting Capabilities.</title>
        <authorList>
            <person name="Methner A."/>
            <person name="Kuzyk S.B."/>
            <person name="Petersen J."/>
            <person name="Bauer S."/>
            <person name="Brinkmann H."/>
            <person name="Sichau K."/>
            <person name="Wanner G."/>
            <person name="Wolf J."/>
            <person name="Neumann-Schaal M."/>
            <person name="Henke P."/>
            <person name="Tank M."/>
            <person name="Sproer C."/>
            <person name="Bunk B."/>
            <person name="Overmann J."/>
        </authorList>
    </citation>
    <scope>NUCLEOTIDE SEQUENCE [LARGE SCALE GENOMIC DNA]</scope>
    <source>
        <strain evidence="2 3">DSM 6702</strain>
    </source>
</reference>